<dbReference type="Proteomes" id="UP001420932">
    <property type="component" value="Unassembled WGS sequence"/>
</dbReference>
<reference evidence="1 2" key="1">
    <citation type="submission" date="2024-01" db="EMBL/GenBank/DDBJ databases">
        <title>Genome assemblies of Stephania.</title>
        <authorList>
            <person name="Yang L."/>
        </authorList>
    </citation>
    <scope>NUCLEOTIDE SEQUENCE [LARGE SCALE GENOMIC DNA]</scope>
    <source>
        <strain evidence="1">YNDBR</strain>
        <tissue evidence="1">Leaf</tissue>
    </source>
</reference>
<protein>
    <submittedName>
        <fullName evidence="1">Uncharacterized protein</fullName>
    </submittedName>
</protein>
<evidence type="ECO:0000313" key="2">
    <source>
        <dbReference type="Proteomes" id="UP001420932"/>
    </source>
</evidence>
<dbReference type="EMBL" id="JBBNAF010000018">
    <property type="protein sequence ID" value="KAK9082518.1"/>
    <property type="molecule type" value="Genomic_DNA"/>
</dbReference>
<sequence length="103" mass="11372">MEPSSLKGHSRIMRVSRAVKQVDVVISAMSSSDISTMATQLQLKIVIAIKDARNVKMHSKSGTRVLYQDIDNLEPVAPHLLVAALKEDERVVSDPKLNYNISS</sequence>
<gene>
    <name evidence="1" type="ORF">Syun_031300</name>
</gene>
<proteinExistence type="predicted"/>
<keyword evidence="2" id="KW-1185">Reference proteome</keyword>
<evidence type="ECO:0000313" key="1">
    <source>
        <dbReference type="EMBL" id="KAK9082518.1"/>
    </source>
</evidence>
<dbReference type="Gene3D" id="3.40.50.720">
    <property type="entry name" value="NAD(P)-binding Rossmann-like Domain"/>
    <property type="match status" value="1"/>
</dbReference>
<comment type="caution">
    <text evidence="1">The sequence shown here is derived from an EMBL/GenBank/DDBJ whole genome shotgun (WGS) entry which is preliminary data.</text>
</comment>
<organism evidence="1 2">
    <name type="scientific">Stephania yunnanensis</name>
    <dbReference type="NCBI Taxonomy" id="152371"/>
    <lineage>
        <taxon>Eukaryota</taxon>
        <taxon>Viridiplantae</taxon>
        <taxon>Streptophyta</taxon>
        <taxon>Embryophyta</taxon>
        <taxon>Tracheophyta</taxon>
        <taxon>Spermatophyta</taxon>
        <taxon>Magnoliopsida</taxon>
        <taxon>Ranunculales</taxon>
        <taxon>Menispermaceae</taxon>
        <taxon>Menispermoideae</taxon>
        <taxon>Cissampelideae</taxon>
        <taxon>Stephania</taxon>
    </lineage>
</organism>
<name>A0AAP0E037_9MAGN</name>
<accession>A0AAP0E037</accession>
<dbReference type="AlphaFoldDB" id="A0AAP0E037"/>